<dbReference type="EMBL" id="CP059572">
    <property type="protein sequence ID" value="QXJ19841.1"/>
    <property type="molecule type" value="Genomic_DNA"/>
</dbReference>
<evidence type="ECO:0000313" key="3">
    <source>
        <dbReference type="EMBL" id="QXJ19841.1"/>
    </source>
</evidence>
<dbReference type="Proteomes" id="UP001049518">
    <property type="component" value="Chromosome"/>
</dbReference>
<gene>
    <name evidence="3" type="ORF">AGRA3207_000441</name>
</gene>
<dbReference type="Pfam" id="PF02310">
    <property type="entry name" value="B12-binding"/>
    <property type="match status" value="1"/>
</dbReference>
<protein>
    <submittedName>
        <fullName evidence="3">Cobalamin B12-binding domain-containing protein</fullName>
    </submittedName>
</protein>
<dbReference type="InterPro" id="IPR006158">
    <property type="entry name" value="Cobalamin-bd"/>
</dbReference>
<feature type="compositionally biased region" description="Gly residues" evidence="1">
    <location>
        <begin position="279"/>
        <end position="294"/>
    </location>
</feature>
<feature type="domain" description="B12-binding" evidence="2">
    <location>
        <begin position="120"/>
        <end position="269"/>
    </location>
</feature>
<dbReference type="InterPro" id="IPR036843">
    <property type="entry name" value="KamE_N_sf"/>
</dbReference>
<organism evidence="3 4">
    <name type="scientific">Actinomadura graeca</name>
    <dbReference type="NCBI Taxonomy" id="2750812"/>
    <lineage>
        <taxon>Bacteria</taxon>
        <taxon>Bacillati</taxon>
        <taxon>Actinomycetota</taxon>
        <taxon>Actinomycetes</taxon>
        <taxon>Streptosporangiales</taxon>
        <taxon>Thermomonosporaceae</taxon>
        <taxon>Actinomadura</taxon>
    </lineage>
</organism>
<accession>A0ABX8QN94</accession>
<reference evidence="3" key="1">
    <citation type="submission" date="2020-07" db="EMBL/GenBank/DDBJ databases">
        <authorList>
            <person name="Tarantini F.S."/>
            <person name="Hong K.W."/>
            <person name="Chan K.G."/>
        </authorList>
    </citation>
    <scope>NUCLEOTIDE SEQUENCE</scope>
    <source>
        <strain evidence="3">32-07</strain>
    </source>
</reference>
<dbReference type="PROSITE" id="PS51332">
    <property type="entry name" value="B12_BINDING"/>
    <property type="match status" value="1"/>
</dbReference>
<dbReference type="RefSeq" id="WP_231332871.1">
    <property type="nucleotide sequence ID" value="NZ_CP059572.1"/>
</dbReference>
<dbReference type="SUPFAM" id="SSF52242">
    <property type="entry name" value="Cobalamin (vitamin B12)-binding domain"/>
    <property type="match status" value="1"/>
</dbReference>
<dbReference type="InterPro" id="IPR028991">
    <property type="entry name" value="KamE_N"/>
</dbReference>
<evidence type="ECO:0000313" key="4">
    <source>
        <dbReference type="Proteomes" id="UP001049518"/>
    </source>
</evidence>
<name>A0ABX8QN94_9ACTN</name>
<evidence type="ECO:0000259" key="2">
    <source>
        <dbReference type="PROSITE" id="PS51332"/>
    </source>
</evidence>
<feature type="region of interest" description="Disordered" evidence="1">
    <location>
        <begin position="264"/>
        <end position="300"/>
    </location>
</feature>
<evidence type="ECO:0000256" key="1">
    <source>
        <dbReference type="SAM" id="MobiDB-lite"/>
    </source>
</evidence>
<keyword evidence="4" id="KW-1185">Reference proteome</keyword>
<dbReference type="Pfam" id="PF16554">
    <property type="entry name" value="OAM_dimer"/>
    <property type="match status" value="1"/>
</dbReference>
<proteinExistence type="predicted"/>
<dbReference type="SUPFAM" id="SSF117778">
    <property type="entry name" value="D-lysine 5,6-aminomutase beta subunit KamE, N-terminal domain"/>
    <property type="match status" value="1"/>
</dbReference>
<feature type="region of interest" description="Disordered" evidence="1">
    <location>
        <begin position="1"/>
        <end position="25"/>
    </location>
</feature>
<dbReference type="InterPro" id="IPR036724">
    <property type="entry name" value="Cobalamin-bd_sf"/>
</dbReference>
<dbReference type="Gene3D" id="3.30.30.60">
    <property type="entry name" value="D-lysine 5,6-aminomutase beta subunit KamE, N-terminal domain"/>
    <property type="match status" value="1"/>
</dbReference>
<dbReference type="Gene3D" id="3.40.50.280">
    <property type="entry name" value="Cobalamin-binding domain"/>
    <property type="match status" value="1"/>
</dbReference>
<sequence length="300" mass="31103">MTVQTPGTHTPAEPADTRQVIRPYGDTTGDGLVQMSFTLPVPAGPRADAAALQLAGKMGLDPASVVHAKPMGPHFTFFIVYGRVGHLIDYASIPVPEERAYPLLSAQEVNQAIRRTLNRRLVVVGACIGTDAHTVGIDAILNVKGFAGEKGLEYYREIQVVNMGAQVTVPELVERAKAEDADAVLVSQVVTQRNAHVHNTKQMAAAFHAEYPTAVAAGIGRPLLVAGGPRFDTVTEADLGVDRIFGRGTTPAEVASYLVHALLPGDGPPGGADDPAADPGGGPGGGQAGRGGADAEGEGR</sequence>